<keyword evidence="3" id="KW-1185">Reference proteome</keyword>
<protein>
    <submittedName>
        <fullName evidence="2">Uncharacterized protein</fullName>
    </submittedName>
</protein>
<dbReference type="AlphaFoldDB" id="A0A1S1NDJ6"/>
<name>A0A1S1NDJ6_9MYCO</name>
<organism evidence="2 3">
    <name type="scientific">Mycobacterium talmoniae</name>
    <dbReference type="NCBI Taxonomy" id="1858794"/>
    <lineage>
        <taxon>Bacteria</taxon>
        <taxon>Bacillati</taxon>
        <taxon>Actinomycetota</taxon>
        <taxon>Actinomycetes</taxon>
        <taxon>Mycobacteriales</taxon>
        <taxon>Mycobacteriaceae</taxon>
        <taxon>Mycobacterium</taxon>
    </lineage>
</organism>
<sequence length="106" mass="11423">MTAVDDRQRGLYGKYCVERADGKDKGPYFVLAYTSDPHAAVALAAYAKSCEGDYPMLAADLREALQSQPGCECGEAACQWCAIHSETGNPRPHDPYGDEGLGVRHG</sequence>
<gene>
    <name evidence="2" type="ORF">BKN37_13585</name>
</gene>
<evidence type="ECO:0000313" key="2">
    <source>
        <dbReference type="EMBL" id="OHV03700.1"/>
    </source>
</evidence>
<dbReference type="RefSeq" id="WP_071026638.1">
    <property type="nucleotide sequence ID" value="NZ_MLQM01000066.1"/>
</dbReference>
<dbReference type="Proteomes" id="UP000179734">
    <property type="component" value="Unassembled WGS sequence"/>
</dbReference>
<reference evidence="2 3" key="1">
    <citation type="submission" date="2016-10" db="EMBL/GenBank/DDBJ databases">
        <title>Genome sequence of Mycobacterium talmonii.</title>
        <authorList>
            <person name="Greninger A.L."/>
            <person name="Elliott B."/>
            <person name="Vasireddy S."/>
            <person name="Vasireddy R."/>
        </authorList>
    </citation>
    <scope>NUCLEOTIDE SEQUENCE [LARGE SCALE GENOMIC DNA]</scope>
    <source>
        <strain evidence="3">NE-TNMC-100812</strain>
    </source>
</reference>
<comment type="caution">
    <text evidence="2">The sequence shown here is derived from an EMBL/GenBank/DDBJ whole genome shotgun (WGS) entry which is preliminary data.</text>
</comment>
<feature type="region of interest" description="Disordered" evidence="1">
    <location>
        <begin position="87"/>
        <end position="106"/>
    </location>
</feature>
<accession>A0A1S1NDJ6</accession>
<proteinExistence type="predicted"/>
<evidence type="ECO:0000313" key="3">
    <source>
        <dbReference type="Proteomes" id="UP000179734"/>
    </source>
</evidence>
<dbReference type="EMBL" id="MLQM01000066">
    <property type="protein sequence ID" value="OHV03700.1"/>
    <property type="molecule type" value="Genomic_DNA"/>
</dbReference>
<evidence type="ECO:0000256" key="1">
    <source>
        <dbReference type="SAM" id="MobiDB-lite"/>
    </source>
</evidence>